<dbReference type="SUPFAM" id="SSF143081">
    <property type="entry name" value="BB1717-like"/>
    <property type="match status" value="1"/>
</dbReference>
<dbReference type="GO" id="GO:0006508">
    <property type="term" value="P:proteolysis"/>
    <property type="evidence" value="ECO:0007669"/>
    <property type="project" value="UniProtKB-KW"/>
</dbReference>
<evidence type="ECO:0000256" key="5">
    <source>
        <dbReference type="ARBA" id="ARBA00023124"/>
    </source>
</evidence>
<dbReference type="GO" id="GO:0008233">
    <property type="term" value="F:peptidase activity"/>
    <property type="evidence" value="ECO:0007669"/>
    <property type="project" value="UniProtKB-KW"/>
</dbReference>
<keyword evidence="7" id="KW-0456">Lyase</keyword>
<dbReference type="Gene3D" id="3.90.1680.10">
    <property type="entry name" value="SOS response associated peptidase-like"/>
    <property type="match status" value="1"/>
</dbReference>
<dbReference type="OrthoDB" id="9782620at2"/>
<name>A0A0S7BM50_9CHLR</name>
<accession>A0A0S7BM50</accession>
<evidence type="ECO:0000256" key="1">
    <source>
        <dbReference type="ARBA" id="ARBA00008136"/>
    </source>
</evidence>
<evidence type="ECO:0000313" key="10">
    <source>
        <dbReference type="Proteomes" id="UP000053370"/>
    </source>
</evidence>
<dbReference type="EC" id="3.4.-.-" evidence="8"/>
<gene>
    <name evidence="9" type="ORF">ATC1_131501</name>
</gene>
<evidence type="ECO:0000313" key="9">
    <source>
        <dbReference type="EMBL" id="GAP41509.1"/>
    </source>
</evidence>
<keyword evidence="4 8" id="KW-0378">Hydrolase</keyword>
<keyword evidence="10" id="KW-1185">Reference proteome</keyword>
<dbReference type="InterPro" id="IPR036590">
    <property type="entry name" value="SRAP-like"/>
</dbReference>
<keyword evidence="2 8" id="KW-0645">Protease</keyword>
<keyword evidence="3" id="KW-0227">DNA damage</keyword>
<protein>
    <recommendedName>
        <fullName evidence="8">Abasic site processing protein</fullName>
        <ecNumber evidence="8">3.4.-.-</ecNumber>
    </recommendedName>
</protein>
<dbReference type="RefSeq" id="WP_062282875.1">
    <property type="nucleotide sequence ID" value="NZ_DF968181.1"/>
</dbReference>
<dbReference type="PANTHER" id="PTHR13604:SF0">
    <property type="entry name" value="ABASIC SITE PROCESSING PROTEIN HMCES"/>
    <property type="match status" value="1"/>
</dbReference>
<organism evidence="9">
    <name type="scientific">Flexilinea flocculi</name>
    <dbReference type="NCBI Taxonomy" id="1678840"/>
    <lineage>
        <taxon>Bacteria</taxon>
        <taxon>Bacillati</taxon>
        <taxon>Chloroflexota</taxon>
        <taxon>Anaerolineae</taxon>
        <taxon>Anaerolineales</taxon>
        <taxon>Anaerolineaceae</taxon>
        <taxon>Flexilinea</taxon>
    </lineage>
</organism>
<dbReference type="GO" id="GO:0106300">
    <property type="term" value="P:protein-DNA covalent cross-linking repair"/>
    <property type="evidence" value="ECO:0007669"/>
    <property type="project" value="InterPro"/>
</dbReference>
<evidence type="ECO:0000256" key="7">
    <source>
        <dbReference type="ARBA" id="ARBA00023239"/>
    </source>
</evidence>
<keyword evidence="6" id="KW-0238">DNA-binding</keyword>
<dbReference type="EMBL" id="DF968181">
    <property type="protein sequence ID" value="GAP41509.1"/>
    <property type="molecule type" value="Genomic_DNA"/>
</dbReference>
<evidence type="ECO:0000256" key="8">
    <source>
        <dbReference type="RuleBase" id="RU364100"/>
    </source>
</evidence>
<dbReference type="PANTHER" id="PTHR13604">
    <property type="entry name" value="DC12-RELATED"/>
    <property type="match status" value="1"/>
</dbReference>
<proteinExistence type="inferred from homology"/>
<keyword evidence="5" id="KW-0190">Covalent protein-DNA linkage</keyword>
<reference evidence="9" key="1">
    <citation type="journal article" date="2015" name="Genome Announc.">
        <title>Draft Genome Sequence of Anaerolineae Strain TC1, a Novel Isolate from a Methanogenic Wastewater Treatment System.</title>
        <authorList>
            <person name="Matsuura N."/>
            <person name="Tourlousse D.M."/>
            <person name="Sun L."/>
            <person name="Toyonaga M."/>
            <person name="Kuroda K."/>
            <person name="Ohashi A."/>
            <person name="Cruz R."/>
            <person name="Yamaguchi T."/>
            <person name="Sekiguchi Y."/>
        </authorList>
    </citation>
    <scope>NUCLEOTIDE SEQUENCE [LARGE SCALE GENOMIC DNA]</scope>
    <source>
        <strain evidence="9">TC1</strain>
    </source>
</reference>
<evidence type="ECO:0000256" key="4">
    <source>
        <dbReference type="ARBA" id="ARBA00022801"/>
    </source>
</evidence>
<evidence type="ECO:0000256" key="6">
    <source>
        <dbReference type="ARBA" id="ARBA00023125"/>
    </source>
</evidence>
<dbReference type="InterPro" id="IPR003738">
    <property type="entry name" value="SRAP"/>
</dbReference>
<comment type="similarity">
    <text evidence="1 8">Belongs to the SOS response-associated peptidase family.</text>
</comment>
<dbReference type="Pfam" id="PF02586">
    <property type="entry name" value="SRAP"/>
    <property type="match status" value="1"/>
</dbReference>
<dbReference type="STRING" id="1678840.ATC1_131501"/>
<sequence>MCGRFTIMIQPEMLQLELDLGSVSPSLVFMKDFYPGSGIPVVVDAAQRNVEVFYWGLVPSWAKDISISRKMFNARSETLLEKPSYRTSFLRRRCLIPASGFYEWKNTNGKKIPYYFSVKNQNAFTFAGLWEYWMDASGNELYSATIITCPANPLIQSYHDRMPVILNQENRWKWMEDRSTAELSSFLRPYESDQMFVQKVQTE</sequence>
<dbReference type="GO" id="GO:0016829">
    <property type="term" value="F:lyase activity"/>
    <property type="evidence" value="ECO:0007669"/>
    <property type="project" value="UniProtKB-KW"/>
</dbReference>
<dbReference type="Proteomes" id="UP000053370">
    <property type="component" value="Unassembled WGS sequence"/>
</dbReference>
<evidence type="ECO:0000256" key="2">
    <source>
        <dbReference type="ARBA" id="ARBA00022670"/>
    </source>
</evidence>
<dbReference type="AlphaFoldDB" id="A0A0S7BM50"/>
<dbReference type="GO" id="GO:0003697">
    <property type="term" value="F:single-stranded DNA binding"/>
    <property type="evidence" value="ECO:0007669"/>
    <property type="project" value="InterPro"/>
</dbReference>
<evidence type="ECO:0000256" key="3">
    <source>
        <dbReference type="ARBA" id="ARBA00022763"/>
    </source>
</evidence>